<dbReference type="Proteomes" id="UP001189429">
    <property type="component" value="Unassembled WGS sequence"/>
</dbReference>
<reference evidence="2" key="1">
    <citation type="submission" date="2023-10" db="EMBL/GenBank/DDBJ databases">
        <authorList>
            <person name="Chen Y."/>
            <person name="Shah S."/>
            <person name="Dougan E. K."/>
            <person name="Thang M."/>
            <person name="Chan C."/>
        </authorList>
    </citation>
    <scope>NUCLEOTIDE SEQUENCE [LARGE SCALE GENOMIC DNA]</scope>
</reference>
<feature type="non-terminal residue" evidence="2">
    <location>
        <position position="1265"/>
    </location>
</feature>
<evidence type="ECO:0000313" key="3">
    <source>
        <dbReference type="Proteomes" id="UP001189429"/>
    </source>
</evidence>
<feature type="region of interest" description="Disordered" evidence="1">
    <location>
        <begin position="995"/>
        <end position="1018"/>
    </location>
</feature>
<proteinExistence type="predicted"/>
<sequence length="1265" mass="136045">METALCHDQLAICELASHEHLARQPSLAAKAQAKEASPADLAFEVGHFLGAGEAKGNLCISPALMDCIADQMKTLARMGLASLCLIIVSLVSLAQRHSRLRLASRRPDAARAGEEWCNEGRSALNWLQCGKDEHCATQDGVAAPAVQAASVEHLAGVYREFELPAAYSERSSACEASLVEMLTLAPGYAGGGGRARPYSQPLAAWFQSTKAVSTCDVVSEADSIVLQGWRQIMLNPESVAAELRDALGIARPCVGPELRFQPKSCAQFLKQLEARDMIARRAASPQSSHSIGLFFGEKSIRMPRLAFDTRLANCSFAAPPATELPTPSARASVDCDDSFVLAQGDTQCAFYHLRLPARMESLFALPAIPNRTVGLKYISGAPIGINDFVQPLVTVVTSWWGWALHYCQSALVIALSDVGFESSDMIVDGGSPRPLVDHNDAICAGHCAWGVILRRDVLAIFNSVYRFTNVVGAQPAPLWGSVVRELRAAVALIPLWSASTRSRWSSRIYASDASLCGKGARIKAVFGFDDWKIIKSSRHSRSGCDILQYEAEALGFSAHHASRGVVKAARARAVHPGPSSLSRGGLSVLGASAASASAGRNCRARAQKFLSWRLWTARDFWGSAQLDAVLVVHFAHLFLGGYDCATGCAALAALKHHVPALLVGSRPLPRASRAFQGWAKLAPPQMRLPLPRVATFARLAFDAYLRPSEACRLTAASLSAPRFGSKEGYQHWATLVNDAASGGPGKTGRACGSPEQVRRAFKAALAMPQLDGEQTSLCSLRRGGTSDDLLSGRRTRKEVKDRGHWRTDQSLNRYAKRARMQQRLGQLAPALVELGGRVQANFLQLMGEKARAGIFSPQLPPPLPASAPPVVRAAPVLTDHGGGASRMDREPAAAQRPSAGQGATPRARHPPGRATGSAYPPAEPLPEQRVTLEELSAILKLRPSDGNLRTLFGHLAGEDGRVGFDHFVRRALPGRSPAEQRLRGRVAAAFRERAAEVPPGAARGQGEGGAARQEPRVLETPEEAWELLRGRRVLHVKGFGSGLGDLPEEQRGVQRQQDEAAAAAIARFRPDYLVVDGDPWGAGFQRYISAYAERQAGAGLAVPELVWVKDVRGSAPSPEERRRKLGRAGEWAAQGLRVVVSWLPEAAVSQSADLLFGAGCWEKLQGQRHDFRGAVRLTEAPEPERPEWLRALAGTAPGRGLRAAIEGVEGRAEGRYFERCSLENAAKGHAVYRHLRGEGREPAAQGAVGFGGGESVLLEFATLYL</sequence>
<gene>
    <name evidence="2" type="ORF">PCOR1329_LOCUS57080</name>
</gene>
<evidence type="ECO:0000313" key="2">
    <source>
        <dbReference type="EMBL" id="CAK0871171.1"/>
    </source>
</evidence>
<accession>A0ABN9VDI1</accession>
<comment type="caution">
    <text evidence="2">The sequence shown here is derived from an EMBL/GenBank/DDBJ whole genome shotgun (WGS) entry which is preliminary data.</text>
</comment>
<dbReference type="EMBL" id="CAUYUJ010017042">
    <property type="protein sequence ID" value="CAK0871171.1"/>
    <property type="molecule type" value="Genomic_DNA"/>
</dbReference>
<protein>
    <submittedName>
        <fullName evidence="2">Uncharacterized protein</fullName>
    </submittedName>
</protein>
<organism evidence="2 3">
    <name type="scientific">Prorocentrum cordatum</name>
    <dbReference type="NCBI Taxonomy" id="2364126"/>
    <lineage>
        <taxon>Eukaryota</taxon>
        <taxon>Sar</taxon>
        <taxon>Alveolata</taxon>
        <taxon>Dinophyceae</taxon>
        <taxon>Prorocentrales</taxon>
        <taxon>Prorocentraceae</taxon>
        <taxon>Prorocentrum</taxon>
    </lineage>
</organism>
<evidence type="ECO:0000256" key="1">
    <source>
        <dbReference type="SAM" id="MobiDB-lite"/>
    </source>
</evidence>
<feature type="region of interest" description="Disordered" evidence="1">
    <location>
        <begin position="877"/>
        <end position="924"/>
    </location>
</feature>
<keyword evidence="3" id="KW-1185">Reference proteome</keyword>
<name>A0ABN9VDI1_9DINO</name>